<dbReference type="Proteomes" id="UP000237797">
    <property type="component" value="Unassembled WGS sequence"/>
</dbReference>
<reference evidence="1 2" key="1">
    <citation type="submission" date="2018-03" db="EMBL/GenBank/DDBJ databases">
        <title>Genomic Encyclopedia of Archaeal and Bacterial Type Strains, Phase II (KMG-II): from individual species to whole genera.</title>
        <authorList>
            <person name="Goeker M."/>
        </authorList>
    </citation>
    <scope>NUCLEOTIDE SEQUENCE [LARGE SCALE GENOMIC DNA]</scope>
    <source>
        <strain evidence="1 2">DSM 44946</strain>
    </source>
</reference>
<evidence type="ECO:0008006" key="3">
    <source>
        <dbReference type="Google" id="ProtNLM"/>
    </source>
</evidence>
<evidence type="ECO:0000313" key="1">
    <source>
        <dbReference type="EMBL" id="PRX42352.1"/>
    </source>
</evidence>
<dbReference type="OrthoDB" id="2382008at2"/>
<evidence type="ECO:0000313" key="2">
    <source>
        <dbReference type="Proteomes" id="UP000237797"/>
    </source>
</evidence>
<protein>
    <recommendedName>
        <fullName evidence="3">DNA alkylation repair protein</fullName>
    </recommendedName>
</protein>
<dbReference type="AlphaFoldDB" id="A0A2T0LIX3"/>
<name>A0A2T0LIX3_9BACL</name>
<keyword evidence="2" id="KW-1185">Reference proteome</keyword>
<comment type="caution">
    <text evidence="1">The sequence shown here is derived from an EMBL/GenBank/DDBJ whole genome shotgun (WGS) entry which is preliminary data.</text>
</comment>
<sequence>MSKPYLCPSCGTNRTRFNLIEQVVHPVKKDPHTGEITETIGMDDPLQIPYTGEPLRVQCGVCGLVEPEERFVKTAQSNPFPAGINA</sequence>
<dbReference type="EMBL" id="PVNE01000002">
    <property type="protein sequence ID" value="PRX42352.1"/>
    <property type="molecule type" value="Genomic_DNA"/>
</dbReference>
<accession>A0A2T0LIX3</accession>
<organism evidence="1 2">
    <name type="scientific">Planifilum fimeticola</name>
    <dbReference type="NCBI Taxonomy" id="201975"/>
    <lineage>
        <taxon>Bacteria</taxon>
        <taxon>Bacillati</taxon>
        <taxon>Bacillota</taxon>
        <taxon>Bacilli</taxon>
        <taxon>Bacillales</taxon>
        <taxon>Thermoactinomycetaceae</taxon>
        <taxon>Planifilum</taxon>
    </lineage>
</organism>
<dbReference type="RefSeq" id="WP_106343954.1">
    <property type="nucleotide sequence ID" value="NZ_PVNE01000002.1"/>
</dbReference>
<proteinExistence type="predicted"/>
<gene>
    <name evidence="1" type="ORF">CLV97_102141</name>
</gene>